<keyword evidence="1" id="KW-1185">Reference proteome</keyword>
<dbReference type="AlphaFoldDB" id="A0A0N4Z059"/>
<proteinExistence type="predicted"/>
<organism evidence="1 2">
    <name type="scientific">Parastrongyloides trichosuri</name>
    <name type="common">Possum-specific nematode worm</name>
    <dbReference type="NCBI Taxonomy" id="131310"/>
    <lineage>
        <taxon>Eukaryota</taxon>
        <taxon>Metazoa</taxon>
        <taxon>Ecdysozoa</taxon>
        <taxon>Nematoda</taxon>
        <taxon>Chromadorea</taxon>
        <taxon>Rhabditida</taxon>
        <taxon>Tylenchina</taxon>
        <taxon>Panagrolaimomorpha</taxon>
        <taxon>Strongyloidoidea</taxon>
        <taxon>Strongyloididae</taxon>
        <taxon>Parastrongyloides</taxon>
    </lineage>
</organism>
<reference evidence="2" key="1">
    <citation type="submission" date="2017-02" db="UniProtKB">
        <authorList>
            <consortium name="WormBaseParasite"/>
        </authorList>
    </citation>
    <scope>IDENTIFICATION</scope>
</reference>
<protein>
    <submittedName>
        <fullName evidence="2">Uncharacterized protein</fullName>
    </submittedName>
</protein>
<evidence type="ECO:0000313" key="2">
    <source>
        <dbReference type="WBParaSite" id="PTRK_0000009200.1"/>
    </source>
</evidence>
<evidence type="ECO:0000313" key="1">
    <source>
        <dbReference type="Proteomes" id="UP000038045"/>
    </source>
</evidence>
<dbReference type="Proteomes" id="UP000038045">
    <property type="component" value="Unplaced"/>
</dbReference>
<dbReference type="WBParaSite" id="PTRK_0000009200.1">
    <property type="protein sequence ID" value="PTRK_0000009200.1"/>
    <property type="gene ID" value="PTRK_0000009200"/>
</dbReference>
<name>A0A0N4Z059_PARTI</name>
<sequence length="372" mass="43490">MPKKMSQDNIQRFKELFTESLFEDLANSVKVDESKRDEAIKKISEKMLEIIELFKTDLGQDYDLISILEKSEKNIGDVLMSSIPFEVRRSLVTVICCGLDYVPTKKQYNPCSKEFAMILSKNILLEDYGVNPFGICESNKMSTYREMDDSFLRIKSLKMFTDMAKGHDIYMCPIKFNYFNNCLKLVQKKFNIFIDECLRYGLGKVVSNVNDYDGVTFYTDSVCSKLMLFIFKCINEISLNGLIQRTQMIQYIKDITSKTYFVFITQREKVCFLYEKSRNDVRRIIAMNGILVTALAFKLKYVENCKDIIGEVEKWIEIHNAFVITENLQGRSPSEFEHNSYQNGLLNQHYSLMDSRRTFIRNQMTGKLLKRI</sequence>
<accession>A0A0N4Z059</accession>